<gene>
    <name evidence="2" type="ORF">BSTAB16_7735</name>
</gene>
<protein>
    <submittedName>
        <fullName evidence="2">Histidine kinase</fullName>
    </submittedName>
</protein>
<dbReference type="Proteomes" id="UP000268684">
    <property type="component" value="Plasmid IV"/>
</dbReference>
<dbReference type="PROSITE" id="PS50112">
    <property type="entry name" value="PAS"/>
    <property type="match status" value="1"/>
</dbReference>
<dbReference type="Gene3D" id="3.30.450.20">
    <property type="entry name" value="PAS domain"/>
    <property type="match status" value="1"/>
</dbReference>
<keyword evidence="2" id="KW-0614">Plasmid</keyword>
<dbReference type="NCBIfam" id="TIGR00229">
    <property type="entry name" value="sensory_box"/>
    <property type="match status" value="1"/>
</dbReference>
<dbReference type="InterPro" id="IPR000014">
    <property type="entry name" value="PAS"/>
</dbReference>
<evidence type="ECO:0000313" key="2">
    <source>
        <dbReference type="EMBL" id="VBB17515.1"/>
    </source>
</evidence>
<dbReference type="EMBL" id="LR025745">
    <property type="protein sequence ID" value="VBB17515.1"/>
    <property type="molecule type" value="Genomic_DNA"/>
</dbReference>
<dbReference type="GeneID" id="39468085"/>
<feature type="domain" description="PAS" evidence="1">
    <location>
        <begin position="117"/>
        <end position="181"/>
    </location>
</feature>
<dbReference type="SUPFAM" id="SSF55785">
    <property type="entry name" value="PYP-like sensor domain (PAS domain)"/>
    <property type="match status" value="1"/>
</dbReference>
<dbReference type="CDD" id="cd00130">
    <property type="entry name" value="PAS"/>
    <property type="match status" value="1"/>
</dbReference>
<dbReference type="InterPro" id="IPR035965">
    <property type="entry name" value="PAS-like_dom_sf"/>
</dbReference>
<dbReference type="AlphaFoldDB" id="A0AAJ5NL82"/>
<evidence type="ECO:0000259" key="1">
    <source>
        <dbReference type="PROSITE" id="PS50112"/>
    </source>
</evidence>
<dbReference type="Pfam" id="PF13426">
    <property type="entry name" value="PAS_9"/>
    <property type="match status" value="1"/>
</dbReference>
<keyword evidence="2" id="KW-0808">Transferase</keyword>
<proteinExistence type="predicted"/>
<keyword evidence="3" id="KW-1185">Reference proteome</keyword>
<name>A0AAJ5NL82_9BURK</name>
<evidence type="ECO:0000313" key="3">
    <source>
        <dbReference type="Proteomes" id="UP000268684"/>
    </source>
</evidence>
<keyword evidence="2" id="KW-0418">Kinase</keyword>
<sequence length="316" mass="34391">MSEKTIFAGLKNHFGTPTPIWRYSNHDRVLTLSAAGDEFGPTIPIQVIGREAERIRGLTGATSMVTLNVQIYGEHVDLYLIGKKIHTGEWAGVAASLWDPESVANITMRAMAFSEGLVSETNAIVVVLDKSGMIQRFNRRAEEYTGYREEDVMGESAHDLFMSASAAHESRTNISRFFEQGSIHDVRRMINTVGGARPFLFRNRFVPSLQSGEPELILCSGAELIEETGTDVAGDAGHEAAVANGAYLRALTARIVDWAALTNGASMLLASMEGGAIDPRIVLQAQRLAARAVQDAYELHDAISGGFAMDDRTGFR</sequence>
<dbReference type="GO" id="GO:0016301">
    <property type="term" value="F:kinase activity"/>
    <property type="evidence" value="ECO:0007669"/>
    <property type="project" value="UniProtKB-KW"/>
</dbReference>
<organism evidence="2 3">
    <name type="scientific">Burkholderia stabilis</name>
    <dbReference type="NCBI Taxonomy" id="95485"/>
    <lineage>
        <taxon>Bacteria</taxon>
        <taxon>Pseudomonadati</taxon>
        <taxon>Pseudomonadota</taxon>
        <taxon>Betaproteobacteria</taxon>
        <taxon>Burkholderiales</taxon>
        <taxon>Burkholderiaceae</taxon>
        <taxon>Burkholderia</taxon>
        <taxon>Burkholderia cepacia complex</taxon>
    </lineage>
</organism>
<accession>A0AAJ5NL82</accession>
<geneLocation type="plasmid" evidence="3">
    <name>iv</name>
</geneLocation>
<reference evidence="2 3" key="1">
    <citation type="submission" date="2017-11" db="EMBL/GenBank/DDBJ databases">
        <authorList>
            <person name="Seth-Smith MB H."/>
        </authorList>
    </citation>
    <scope>NUCLEOTIDE SEQUENCE [LARGE SCALE GENOMIC DNA]</scope>
    <source>
        <strain evidence="2">E</strain>
        <plasmid evidence="3">iv</plasmid>
    </source>
</reference>
<dbReference type="SMART" id="SM00091">
    <property type="entry name" value="PAS"/>
    <property type="match status" value="1"/>
</dbReference>
<dbReference type="RefSeq" id="WP_122174104.1">
    <property type="nucleotide sequence ID" value="NZ_LR025745.1"/>
</dbReference>